<organism evidence="1 2">
    <name type="scientific">Vibrio campbellii (strain ATCC BAA-1116)</name>
    <dbReference type="NCBI Taxonomy" id="2902295"/>
    <lineage>
        <taxon>Bacteria</taxon>
        <taxon>Pseudomonadati</taxon>
        <taxon>Pseudomonadota</taxon>
        <taxon>Gammaproteobacteria</taxon>
        <taxon>Vibrionales</taxon>
        <taxon>Vibrionaceae</taxon>
        <taxon>Vibrio</taxon>
    </lineage>
</organism>
<name>A7MXQ1_VIBC1</name>
<protein>
    <submittedName>
        <fullName evidence="1">Uncharacterized protein</fullName>
    </submittedName>
</protein>
<evidence type="ECO:0000313" key="1">
    <source>
        <dbReference type="EMBL" id="ABU69915.1"/>
    </source>
</evidence>
<proteinExistence type="predicted"/>
<accession>A7MXQ1</accession>
<evidence type="ECO:0000313" key="2">
    <source>
        <dbReference type="Proteomes" id="UP000008152"/>
    </source>
</evidence>
<dbReference type="AlphaFoldDB" id="A7MXQ1"/>
<dbReference type="PATRIC" id="fig|338187.36.peg.858"/>
<dbReference type="KEGG" id="vha:VIBHAR_00916"/>
<dbReference type="EMBL" id="CP000789">
    <property type="protein sequence ID" value="ABU69915.1"/>
    <property type="molecule type" value="Genomic_DNA"/>
</dbReference>
<sequence length="38" mass="4422">MVKAKYKHMLTNMFTMPIDSVFNFQLLINANGKVFDLT</sequence>
<dbReference type="Proteomes" id="UP000008152">
    <property type="component" value="Chromosome I"/>
</dbReference>
<gene>
    <name evidence="1" type="ordered locus">VIBHAR_00916</name>
</gene>
<reference evidence="1 2" key="1">
    <citation type="submission" date="2007-08" db="EMBL/GenBank/DDBJ databases">
        <authorList>
            <consortium name="The Vibrio harveyi Genome Sequencing Project"/>
            <person name="Bassler B."/>
            <person name="Clifton S.W."/>
            <person name="Fulton L."/>
            <person name="Delehaunty K."/>
            <person name="Fronick C."/>
            <person name="Harrison M."/>
            <person name="Markivic C."/>
            <person name="Fulton R."/>
            <person name="Tin-Wollam A.-M."/>
            <person name="Shah N."/>
            <person name="Pepin K."/>
            <person name="Nash W."/>
            <person name="Thiruvilangam P."/>
            <person name="Bhonagiri V."/>
            <person name="Waters C."/>
            <person name="Tu K.C."/>
            <person name="Irgon J."/>
            <person name="Wilson R.K."/>
        </authorList>
    </citation>
    <scope>NUCLEOTIDE SEQUENCE [LARGE SCALE GENOMIC DNA]</scope>
    <source>
        <strain evidence="2">ATCC BAA-1116 / BB120</strain>
    </source>
</reference>